<keyword evidence="2" id="KW-1185">Reference proteome</keyword>
<comment type="caution">
    <text evidence="1">The sequence shown here is derived from an EMBL/GenBank/DDBJ whole genome shotgun (WGS) entry which is preliminary data.</text>
</comment>
<gene>
    <name evidence="1" type="ORF">IWX90DRAFT_413715</name>
</gene>
<organism evidence="1 2">
    <name type="scientific">Phyllosticta citrichinensis</name>
    <dbReference type="NCBI Taxonomy" id="1130410"/>
    <lineage>
        <taxon>Eukaryota</taxon>
        <taxon>Fungi</taxon>
        <taxon>Dikarya</taxon>
        <taxon>Ascomycota</taxon>
        <taxon>Pezizomycotina</taxon>
        <taxon>Dothideomycetes</taxon>
        <taxon>Dothideomycetes incertae sedis</taxon>
        <taxon>Botryosphaeriales</taxon>
        <taxon>Phyllostictaceae</taxon>
        <taxon>Phyllosticta</taxon>
    </lineage>
</organism>
<protein>
    <submittedName>
        <fullName evidence="1">Uncharacterized protein</fullName>
    </submittedName>
</protein>
<evidence type="ECO:0000313" key="2">
    <source>
        <dbReference type="Proteomes" id="UP001456524"/>
    </source>
</evidence>
<reference evidence="1 2" key="1">
    <citation type="journal article" date="2022" name="G3 (Bethesda)">
        <title>Enemy or ally: a genomic approach to elucidate the lifestyle of Phyllosticta citrichinaensis.</title>
        <authorList>
            <person name="Buijs V.A."/>
            <person name="Groenewald J.Z."/>
            <person name="Haridas S."/>
            <person name="LaButti K.M."/>
            <person name="Lipzen A."/>
            <person name="Martin F.M."/>
            <person name="Barry K."/>
            <person name="Grigoriev I.V."/>
            <person name="Crous P.W."/>
            <person name="Seidl M.F."/>
        </authorList>
    </citation>
    <scope>NUCLEOTIDE SEQUENCE [LARGE SCALE GENOMIC DNA]</scope>
    <source>
        <strain evidence="1 2">CBS 129764</strain>
    </source>
</reference>
<proteinExistence type="predicted"/>
<sequence length="273" mass="32457">MSDLGFPLLNEPRDLDGAYRVLRTMLSDKGPANQWHAEYHYEADCGKAANGFMKAHFRYNDKNPREKPSRKYRVGEHAIVFGTNKDRKDCFNWYATKYLLETHFDPMPHDGEVTEQRYPDLFEAYEVDQWHQGTVEEEVLKHDEQASKIYLVTTMPFEAQLEFLPREARYRVYDPSFVFQDQHRSQKFPRKLRHENALRTMHPIINAVQRLNPSRKYTGELGGGGNYDDTCRQMSLRWIAEQVAEWTELPGRPRKLAEKRFERGRWNYFKIED</sequence>
<dbReference type="EMBL" id="JBBWUH010000004">
    <property type="protein sequence ID" value="KAK8169264.1"/>
    <property type="molecule type" value="Genomic_DNA"/>
</dbReference>
<name>A0ABR1XV53_9PEZI</name>
<accession>A0ABR1XV53</accession>
<dbReference type="Proteomes" id="UP001456524">
    <property type="component" value="Unassembled WGS sequence"/>
</dbReference>
<evidence type="ECO:0000313" key="1">
    <source>
        <dbReference type="EMBL" id="KAK8169264.1"/>
    </source>
</evidence>